<name>A0A7D5RBF5_9ARCH</name>
<accession>A0A7D5RBF5</accession>
<organism evidence="1 2">
    <name type="scientific">Nitrosopumilus cobalaminigenes</name>
    <dbReference type="NCBI Taxonomy" id="1470066"/>
    <lineage>
        <taxon>Archaea</taxon>
        <taxon>Nitrososphaerota</taxon>
        <taxon>Nitrososphaeria</taxon>
        <taxon>Nitrosopumilales</taxon>
        <taxon>Nitrosopumilaceae</taxon>
        <taxon>Nitrosopumilus</taxon>
    </lineage>
</organism>
<reference evidence="1 2" key="1">
    <citation type="submission" date="2018-02" db="EMBL/GenBank/DDBJ databases">
        <title>Complete genome of Nitrosopumilus cobalaminigenes HCA1.</title>
        <authorList>
            <person name="Qin W."/>
            <person name="Zheng Y."/>
            <person name="Stahl D.A."/>
        </authorList>
    </citation>
    <scope>NUCLEOTIDE SEQUENCE [LARGE SCALE GENOMIC DNA]</scope>
    <source>
        <strain evidence="1 2">HCA1</strain>
    </source>
</reference>
<keyword evidence="2" id="KW-1185">Reference proteome</keyword>
<protein>
    <submittedName>
        <fullName evidence="1">Uncharacterized protein</fullName>
    </submittedName>
</protein>
<evidence type="ECO:0000313" key="1">
    <source>
        <dbReference type="EMBL" id="QLH02585.1"/>
    </source>
</evidence>
<dbReference type="EMBL" id="CP026993">
    <property type="protein sequence ID" value="QLH02585.1"/>
    <property type="molecule type" value="Genomic_DNA"/>
</dbReference>
<proteinExistence type="predicted"/>
<sequence length="276" mass="29730">MTLTIQKSVTKFHNKKAHLSYIENNCFSMTRTSLLAILIAATIAITITPQIMAQEENTDVSVWDSTVIPVFGIYSVGGSGQIAGNFAVDTFEKKDTAIQVGLRAQDRFDGPIEPIGNVYFAPTGESAPGIANWNFDWSADAGTTYLQEQLGKDLTSQDLEDYTVILEIVDTEGNTYSLDFLDIPYPPGPVLLSQSSQNVGFGFIGLPIDSAAYDISLSVSNDKGRTLAESEITVIVTDETPDNGKIDICHKGKKTINVSVNSVTAHLNHGDTVGAC</sequence>
<dbReference type="Proteomes" id="UP000509771">
    <property type="component" value="Chromosome"/>
</dbReference>
<gene>
    <name evidence="1" type="ORF">C5F47_02925</name>
</gene>
<evidence type="ECO:0000313" key="2">
    <source>
        <dbReference type="Proteomes" id="UP000509771"/>
    </source>
</evidence>
<dbReference type="KEGG" id="ncl:C5F47_02925"/>
<dbReference type="AlphaFoldDB" id="A0A7D5RBF5"/>